<evidence type="ECO:0000256" key="1">
    <source>
        <dbReference type="SAM" id="Phobius"/>
    </source>
</evidence>
<dbReference type="Proteomes" id="UP000003227">
    <property type="component" value="Unassembled WGS sequence"/>
</dbReference>
<reference evidence="2 3" key="1">
    <citation type="submission" date="2010-05" db="EMBL/GenBank/DDBJ databases">
        <authorList>
            <person name="Qin X."/>
            <person name="Bachman B."/>
            <person name="Battles P."/>
            <person name="Bell A."/>
            <person name="Bess C."/>
            <person name="Bickham C."/>
            <person name="Chaboub L."/>
            <person name="Chen D."/>
            <person name="Coyle M."/>
            <person name="Deiros D.R."/>
            <person name="Dinh H."/>
            <person name="Forbes L."/>
            <person name="Fowler G."/>
            <person name="Francisco L."/>
            <person name="Fu Q."/>
            <person name="Gubbala S."/>
            <person name="Hale W."/>
            <person name="Han Y."/>
            <person name="Hemphill L."/>
            <person name="Highlander S.K."/>
            <person name="Hirani K."/>
            <person name="Hogues M."/>
            <person name="Jackson L."/>
            <person name="Jakkamsetti A."/>
            <person name="Javaid M."/>
            <person name="Jiang H."/>
            <person name="Korchina V."/>
            <person name="Kovar C."/>
            <person name="Lara F."/>
            <person name="Lee S."/>
            <person name="Mata R."/>
            <person name="Mathew T."/>
            <person name="Moen C."/>
            <person name="Morales K."/>
            <person name="Munidasa M."/>
            <person name="Nazareth L."/>
            <person name="Ngo R."/>
            <person name="Nguyen L."/>
            <person name="Okwuonu G."/>
            <person name="Ongeri F."/>
            <person name="Patil S."/>
            <person name="Petrosino J."/>
            <person name="Pham C."/>
            <person name="Pham P."/>
            <person name="Pu L.-L."/>
            <person name="Puazo M."/>
            <person name="Raj R."/>
            <person name="Reid J."/>
            <person name="Rouhana J."/>
            <person name="Saada N."/>
            <person name="Shang Y."/>
            <person name="Simmons D."/>
            <person name="Thornton R."/>
            <person name="Warren J."/>
            <person name="Weissenberger G."/>
            <person name="Zhang J."/>
            <person name="Zhang L."/>
            <person name="Zhou C."/>
            <person name="Zhu D."/>
            <person name="Muzny D."/>
            <person name="Worley K."/>
            <person name="Gibbs R."/>
        </authorList>
    </citation>
    <scope>NUCLEOTIDE SEQUENCE [LARGE SCALE GENOMIC DNA]</scope>
    <source>
        <strain evidence="2 3">NAP08</strain>
    </source>
</reference>
<gene>
    <name evidence="2" type="ORF">HMPREF0220_1609</name>
</gene>
<organism evidence="2 3">
    <name type="scientific">Clostridioides difficile NAP08</name>
    <dbReference type="NCBI Taxonomy" id="525259"/>
    <lineage>
        <taxon>Bacteria</taxon>
        <taxon>Bacillati</taxon>
        <taxon>Bacillota</taxon>
        <taxon>Clostridia</taxon>
        <taxon>Peptostreptococcales</taxon>
        <taxon>Peptostreptococcaceae</taxon>
        <taxon>Clostridioides</taxon>
    </lineage>
</organism>
<accession>D5Q3X7</accession>
<sequence>MWYVKKSNESLEDRRFRSFILTMWYVKLFSLIILLRYYLKFYINYVVCKDMTAQGTPTAQAVLY</sequence>
<proteinExistence type="predicted"/>
<comment type="caution">
    <text evidence="2">The sequence shown here is derived from an EMBL/GenBank/DDBJ whole genome shotgun (WGS) entry which is preliminary data.</text>
</comment>
<keyword evidence="1" id="KW-0472">Membrane</keyword>
<dbReference type="EMBL" id="ADNX01000039">
    <property type="protein sequence ID" value="EFH07297.1"/>
    <property type="molecule type" value="Genomic_DNA"/>
</dbReference>
<protein>
    <submittedName>
        <fullName evidence="2">Uncharacterized protein</fullName>
    </submittedName>
</protein>
<keyword evidence="1" id="KW-1133">Transmembrane helix</keyword>
<feature type="transmembrane region" description="Helical" evidence="1">
    <location>
        <begin position="20"/>
        <end position="39"/>
    </location>
</feature>
<name>D5Q3X7_CLODI</name>
<dbReference type="HOGENOM" id="CLU_2863876_0_0_9"/>
<dbReference type="AlphaFoldDB" id="D5Q3X7"/>
<evidence type="ECO:0000313" key="2">
    <source>
        <dbReference type="EMBL" id="EFH07297.1"/>
    </source>
</evidence>
<keyword evidence="1" id="KW-0812">Transmembrane</keyword>
<evidence type="ECO:0000313" key="3">
    <source>
        <dbReference type="Proteomes" id="UP000003227"/>
    </source>
</evidence>